<gene>
    <name evidence="1" type="ORF">M9H77_25142</name>
</gene>
<evidence type="ECO:0000313" key="2">
    <source>
        <dbReference type="Proteomes" id="UP001060085"/>
    </source>
</evidence>
<name>A0ACC0A6A2_CATRO</name>
<reference evidence="2" key="1">
    <citation type="journal article" date="2023" name="Nat. Plants">
        <title>Single-cell RNA sequencing provides a high-resolution roadmap for understanding the multicellular compartmentation of specialized metabolism.</title>
        <authorList>
            <person name="Sun S."/>
            <person name="Shen X."/>
            <person name="Li Y."/>
            <person name="Li Y."/>
            <person name="Wang S."/>
            <person name="Li R."/>
            <person name="Zhang H."/>
            <person name="Shen G."/>
            <person name="Guo B."/>
            <person name="Wei J."/>
            <person name="Xu J."/>
            <person name="St-Pierre B."/>
            <person name="Chen S."/>
            <person name="Sun C."/>
        </authorList>
    </citation>
    <scope>NUCLEOTIDE SEQUENCE [LARGE SCALE GENOMIC DNA]</scope>
</reference>
<evidence type="ECO:0000313" key="1">
    <source>
        <dbReference type="EMBL" id="KAI5656349.1"/>
    </source>
</evidence>
<dbReference type="EMBL" id="CM044706">
    <property type="protein sequence ID" value="KAI5656349.1"/>
    <property type="molecule type" value="Genomic_DNA"/>
</dbReference>
<dbReference type="Proteomes" id="UP001060085">
    <property type="component" value="Linkage Group LG06"/>
</dbReference>
<accession>A0ACC0A6A2</accession>
<comment type="caution">
    <text evidence="1">The sequence shown here is derived from an EMBL/GenBank/DDBJ whole genome shotgun (WGS) entry which is preliminary data.</text>
</comment>
<proteinExistence type="predicted"/>
<keyword evidence="2" id="KW-1185">Reference proteome</keyword>
<protein>
    <submittedName>
        <fullName evidence="1">Uncharacterized protein</fullName>
    </submittedName>
</protein>
<sequence>MELFPAQPDLSLQISPPNTKPSSAWRTTTHEDEMDLGFWKRALDNSSSRNSSMAKSDSNSFELSLANNPNRVSSNSDHPNINISNLIQSTNSSNLIHSFPHPHHQIHHHHLLHHHHQQNNNNNQAGLMSSELGFLRPIRGIPVYQNHLSSSSLDKLIVPSTTTSNTFSSTTTPAASFPSQNLMRSRILSRFPAKRSMRAPRMRWTTTLHARFVHAVELLGGHERATPKSVLELMDVKDLTLAHVKSHLQMYRTVKTTDRAAASSGQSDIYENGSSGDNSDQDLMFDVQNSRKSELSVHQGRPNTTTHHQDKDNYHALWTNNSSREAWLHGKTNPDSIGNIQISSIEKEIEMKCPSYDRISEVSSSSVSAETSPKKPNLEFTLGRPL</sequence>
<organism evidence="1 2">
    <name type="scientific">Catharanthus roseus</name>
    <name type="common">Madagascar periwinkle</name>
    <name type="synonym">Vinca rosea</name>
    <dbReference type="NCBI Taxonomy" id="4058"/>
    <lineage>
        <taxon>Eukaryota</taxon>
        <taxon>Viridiplantae</taxon>
        <taxon>Streptophyta</taxon>
        <taxon>Embryophyta</taxon>
        <taxon>Tracheophyta</taxon>
        <taxon>Spermatophyta</taxon>
        <taxon>Magnoliopsida</taxon>
        <taxon>eudicotyledons</taxon>
        <taxon>Gunneridae</taxon>
        <taxon>Pentapetalae</taxon>
        <taxon>asterids</taxon>
        <taxon>lamiids</taxon>
        <taxon>Gentianales</taxon>
        <taxon>Apocynaceae</taxon>
        <taxon>Rauvolfioideae</taxon>
        <taxon>Vinceae</taxon>
        <taxon>Catharanthinae</taxon>
        <taxon>Catharanthus</taxon>
    </lineage>
</organism>